<sequence>MSLVEVSKSIGELAKAFHEKSVELDRLKALYSSKLELLNSYVACLPGENKETISDESLLDHIKSPVCCQNCNALVWDSSSEFLLLPKRLIRVPGVESDMALTQLSNSLDHTSIKDDNEENETHHGNENENHNYNHESEISVDKAKKSYHGKSKKVCSYCKKTGHSRARCFVRLNGQA</sequence>
<dbReference type="eggNOG" id="ENOG502S6BB">
    <property type="taxonomic scope" value="Eukaryota"/>
</dbReference>
<dbReference type="Proteomes" id="UP000000707">
    <property type="component" value="Unassembled WGS sequence"/>
</dbReference>
<evidence type="ECO:0000313" key="2">
    <source>
        <dbReference type="EMBL" id="EGV60666.1"/>
    </source>
</evidence>
<dbReference type="HOGENOM" id="CLU_125085_1_0_1"/>
<dbReference type="EMBL" id="GL996528">
    <property type="protein sequence ID" value="EGV60666.1"/>
    <property type="molecule type" value="Genomic_DNA"/>
</dbReference>
<organism evidence="3">
    <name type="scientific">Candida tenuis (strain ATCC 10573 / BCRC 21748 / CBS 615 / JCM 9827 / NBRC 10315 / NRRL Y-1498 / VKM Y-70)</name>
    <name type="common">Yeast</name>
    <name type="synonym">Yamadazyma tenuis</name>
    <dbReference type="NCBI Taxonomy" id="590646"/>
    <lineage>
        <taxon>Eukaryota</taxon>
        <taxon>Fungi</taxon>
        <taxon>Dikarya</taxon>
        <taxon>Ascomycota</taxon>
        <taxon>Saccharomycotina</taxon>
        <taxon>Pichiomycetes</taxon>
        <taxon>Debaryomycetaceae</taxon>
        <taxon>Yamadazyma</taxon>
    </lineage>
</organism>
<dbReference type="OrthoDB" id="4069967at2759"/>
<dbReference type="Pfam" id="PF16588">
    <property type="entry name" value="zf-C2H2_10"/>
    <property type="match status" value="1"/>
</dbReference>
<protein>
    <submittedName>
        <fullName evidence="2">Uncharacterized protein</fullName>
    </submittedName>
</protein>
<feature type="region of interest" description="Disordered" evidence="1">
    <location>
        <begin position="106"/>
        <end position="135"/>
    </location>
</feature>
<name>G3BFE3_CANTC</name>
<gene>
    <name evidence="2" type="ORF">CANTEDRAFT_116722</name>
</gene>
<feature type="compositionally biased region" description="Basic and acidic residues" evidence="1">
    <location>
        <begin position="111"/>
        <end position="135"/>
    </location>
</feature>
<proteinExistence type="predicted"/>
<evidence type="ECO:0000256" key="1">
    <source>
        <dbReference type="SAM" id="MobiDB-lite"/>
    </source>
</evidence>
<dbReference type="AlphaFoldDB" id="G3BFE3"/>
<accession>G3BFE3</accession>
<evidence type="ECO:0000313" key="3">
    <source>
        <dbReference type="Proteomes" id="UP000000707"/>
    </source>
</evidence>
<reference evidence="2 3" key="1">
    <citation type="journal article" date="2011" name="Proc. Natl. Acad. Sci. U.S.A.">
        <title>Comparative genomics of xylose-fermenting fungi for enhanced biofuel production.</title>
        <authorList>
            <person name="Wohlbach D.J."/>
            <person name="Kuo A."/>
            <person name="Sato T.K."/>
            <person name="Potts K.M."/>
            <person name="Salamov A.A."/>
            <person name="LaButti K.M."/>
            <person name="Sun H."/>
            <person name="Clum A."/>
            <person name="Pangilinan J.L."/>
            <person name="Lindquist E.A."/>
            <person name="Lucas S."/>
            <person name="Lapidus A."/>
            <person name="Jin M."/>
            <person name="Gunawan C."/>
            <person name="Balan V."/>
            <person name="Dale B.E."/>
            <person name="Jeffries T.W."/>
            <person name="Zinkel R."/>
            <person name="Barry K.W."/>
            <person name="Grigoriev I.V."/>
            <person name="Gasch A.P."/>
        </authorList>
    </citation>
    <scope>NUCLEOTIDE SEQUENCE [LARGE SCALE GENOMIC DNA]</scope>
    <source>
        <strain evidence="3">ATCC 10573 / BCRC 21748 / CBS 615 / JCM 9827 / NBRC 10315 / NRRL Y-1498 / VKM Y-70</strain>
    </source>
</reference>
<keyword evidence="3" id="KW-1185">Reference proteome</keyword>